<dbReference type="RefSeq" id="WP_354459333.1">
    <property type="nucleotide sequence ID" value="NZ_JBEWSZ010000001.1"/>
</dbReference>
<comment type="caution">
    <text evidence="2">The sequence shown here is derived from an EMBL/GenBank/DDBJ whole genome shotgun (WGS) entry which is preliminary data.</text>
</comment>
<reference evidence="2 3" key="1">
    <citation type="submission" date="2024-06" db="EMBL/GenBank/DDBJ databases">
        <authorList>
            <person name="Kim D.-U."/>
        </authorList>
    </citation>
    <scope>NUCLEOTIDE SEQUENCE [LARGE SCALE GENOMIC DNA]</scope>
    <source>
        <strain evidence="2 3">KACC15460</strain>
    </source>
</reference>
<gene>
    <name evidence="2" type="ORF">ABVQ20_09975</name>
</gene>
<keyword evidence="1" id="KW-0732">Signal</keyword>
<evidence type="ECO:0000256" key="1">
    <source>
        <dbReference type="SAM" id="SignalP"/>
    </source>
</evidence>
<proteinExistence type="predicted"/>
<evidence type="ECO:0008006" key="4">
    <source>
        <dbReference type="Google" id="ProtNLM"/>
    </source>
</evidence>
<dbReference type="Gene3D" id="2.60.40.1880">
    <property type="entry name" value="Invasion associated locus B (IalB) protein"/>
    <property type="match status" value="1"/>
</dbReference>
<sequence length="188" mass="19782">MSNMSRSVPLAAMAVLACLYASASRADPKTQTFGRWSVTIDEISTGQDTLKTCAASTAFVDPQGSPGTLTLSISNGDVLPPNGYPAVLLAVDNQTLPTGDNVAATFNDVNNKVPAKFRESGGAGAHRQWMMDNNPKTSLALLRTMRNAPQLDVVFGKQPVASIAMDGFTKAYRSLGASCGFPTRDVAP</sequence>
<organism evidence="2 3">
    <name type="scientific">Mesorhizobium shangrilense</name>
    <dbReference type="NCBI Taxonomy" id="460060"/>
    <lineage>
        <taxon>Bacteria</taxon>
        <taxon>Pseudomonadati</taxon>
        <taxon>Pseudomonadota</taxon>
        <taxon>Alphaproteobacteria</taxon>
        <taxon>Hyphomicrobiales</taxon>
        <taxon>Phyllobacteriaceae</taxon>
        <taxon>Mesorhizobium</taxon>
    </lineage>
</organism>
<evidence type="ECO:0000313" key="3">
    <source>
        <dbReference type="Proteomes" id="UP001548832"/>
    </source>
</evidence>
<name>A0ABV2DB92_9HYPH</name>
<dbReference type="PROSITE" id="PS51257">
    <property type="entry name" value="PROKAR_LIPOPROTEIN"/>
    <property type="match status" value="1"/>
</dbReference>
<evidence type="ECO:0000313" key="2">
    <source>
        <dbReference type="EMBL" id="MET2827300.1"/>
    </source>
</evidence>
<dbReference type="Proteomes" id="UP001548832">
    <property type="component" value="Unassembled WGS sequence"/>
</dbReference>
<feature type="signal peptide" evidence="1">
    <location>
        <begin position="1"/>
        <end position="26"/>
    </location>
</feature>
<accession>A0ABV2DB92</accession>
<protein>
    <recommendedName>
        <fullName evidence="4">Invasion associated locus B family protein</fullName>
    </recommendedName>
</protein>
<dbReference type="EMBL" id="JBEWSZ010000001">
    <property type="protein sequence ID" value="MET2827300.1"/>
    <property type="molecule type" value="Genomic_DNA"/>
</dbReference>
<keyword evidence="3" id="KW-1185">Reference proteome</keyword>
<dbReference type="InterPro" id="IPR038696">
    <property type="entry name" value="IalB_sf"/>
</dbReference>
<feature type="chain" id="PRO_5045807383" description="Invasion associated locus B family protein" evidence="1">
    <location>
        <begin position="27"/>
        <end position="188"/>
    </location>
</feature>